<evidence type="ECO:0000313" key="2">
    <source>
        <dbReference type="Proteomes" id="UP000543579"/>
    </source>
</evidence>
<dbReference type="AlphaFoldDB" id="A0A7W5CKY8"/>
<accession>A0A7W5CKY8</accession>
<gene>
    <name evidence="1" type="ORF">FHS07_003292</name>
</gene>
<organism evidence="1 2">
    <name type="scientific">Microbacterium proteolyticum</name>
    <dbReference type="NCBI Taxonomy" id="1572644"/>
    <lineage>
        <taxon>Bacteria</taxon>
        <taxon>Bacillati</taxon>
        <taxon>Actinomycetota</taxon>
        <taxon>Actinomycetes</taxon>
        <taxon>Micrococcales</taxon>
        <taxon>Microbacteriaceae</taxon>
        <taxon>Microbacterium</taxon>
    </lineage>
</organism>
<reference evidence="1 2" key="1">
    <citation type="submission" date="2020-08" db="EMBL/GenBank/DDBJ databases">
        <title>Genomic Encyclopedia of Type Strains, Phase III (KMG-III): the genomes of soil and plant-associated and newly described type strains.</title>
        <authorList>
            <person name="Whitman W."/>
        </authorList>
    </citation>
    <scope>NUCLEOTIDE SEQUENCE [LARGE SCALE GENOMIC DNA]</scope>
    <source>
        <strain evidence="1 2">CECT 8356</strain>
    </source>
</reference>
<evidence type="ECO:0000313" key="1">
    <source>
        <dbReference type="EMBL" id="MBB3159557.1"/>
    </source>
</evidence>
<comment type="caution">
    <text evidence="1">The sequence shown here is derived from an EMBL/GenBank/DDBJ whole genome shotgun (WGS) entry which is preliminary data.</text>
</comment>
<name>A0A7W5CKY8_9MICO</name>
<proteinExistence type="predicted"/>
<sequence length="89" mass="9321">MVAQAFAERAEGVGIRQRQVDPAEAECRHPGSGSAGVPHVHRHVMVVAAGAHEGGLIAERGGLVEPEGADIERASGCDIAHRQMHMTHG</sequence>
<protein>
    <submittedName>
        <fullName evidence="1">Uncharacterized protein</fullName>
    </submittedName>
</protein>
<dbReference type="Proteomes" id="UP000543579">
    <property type="component" value="Unassembled WGS sequence"/>
</dbReference>
<dbReference type="EMBL" id="JACHXY010000007">
    <property type="protein sequence ID" value="MBB3159557.1"/>
    <property type="molecule type" value="Genomic_DNA"/>
</dbReference>